<evidence type="ECO:0000256" key="3">
    <source>
        <dbReference type="ARBA" id="ARBA00023235"/>
    </source>
</evidence>
<dbReference type="PROSITE" id="PS51257">
    <property type="entry name" value="PROKAR_LIPOPROTEIN"/>
    <property type="match status" value="1"/>
</dbReference>
<dbReference type="AlphaFoldDB" id="A0A3B0UWS6"/>
<gene>
    <name evidence="5" type="ORF">MNBD_BACTEROID07-1232</name>
</gene>
<dbReference type="PANTHER" id="PTHR45625:SF4">
    <property type="entry name" value="PEPTIDYLPROLYL ISOMERASE DOMAIN AND WD REPEAT-CONTAINING PROTEIN 1"/>
    <property type="match status" value="1"/>
</dbReference>
<evidence type="ECO:0000313" key="5">
    <source>
        <dbReference type="EMBL" id="VAW29069.1"/>
    </source>
</evidence>
<reference evidence="5" key="1">
    <citation type="submission" date="2018-06" db="EMBL/GenBank/DDBJ databases">
        <authorList>
            <person name="Zhirakovskaya E."/>
        </authorList>
    </citation>
    <scope>NUCLEOTIDE SEQUENCE</scope>
</reference>
<dbReference type="InterPro" id="IPR044666">
    <property type="entry name" value="Cyclophilin_A-like"/>
</dbReference>
<proteinExistence type="predicted"/>
<organism evidence="5">
    <name type="scientific">hydrothermal vent metagenome</name>
    <dbReference type="NCBI Taxonomy" id="652676"/>
    <lineage>
        <taxon>unclassified sequences</taxon>
        <taxon>metagenomes</taxon>
        <taxon>ecological metagenomes</taxon>
    </lineage>
</organism>
<evidence type="ECO:0000259" key="4">
    <source>
        <dbReference type="PROSITE" id="PS50072"/>
    </source>
</evidence>
<evidence type="ECO:0000256" key="2">
    <source>
        <dbReference type="ARBA" id="ARBA00023110"/>
    </source>
</evidence>
<keyword evidence="3 5" id="KW-0413">Isomerase</keyword>
<feature type="domain" description="PPIase cyclophilin-type" evidence="4">
    <location>
        <begin position="40"/>
        <end position="204"/>
    </location>
</feature>
<evidence type="ECO:0000256" key="1">
    <source>
        <dbReference type="ARBA" id="ARBA00013194"/>
    </source>
</evidence>
<dbReference type="Pfam" id="PF00160">
    <property type="entry name" value="Pro_isomerase"/>
    <property type="match status" value="1"/>
</dbReference>
<dbReference type="CDD" id="cd00317">
    <property type="entry name" value="cyclophilin"/>
    <property type="match status" value="1"/>
</dbReference>
<dbReference type="Gene3D" id="2.40.100.10">
    <property type="entry name" value="Cyclophilin-like"/>
    <property type="match status" value="1"/>
</dbReference>
<dbReference type="EMBL" id="UOET01000317">
    <property type="protein sequence ID" value="VAW29069.1"/>
    <property type="molecule type" value="Genomic_DNA"/>
</dbReference>
<dbReference type="PANTHER" id="PTHR45625">
    <property type="entry name" value="PEPTIDYL-PROLYL CIS-TRANS ISOMERASE-RELATED"/>
    <property type="match status" value="1"/>
</dbReference>
<dbReference type="EC" id="5.2.1.8" evidence="1"/>
<dbReference type="InterPro" id="IPR029000">
    <property type="entry name" value="Cyclophilin-like_dom_sf"/>
</dbReference>
<dbReference type="SUPFAM" id="SSF50891">
    <property type="entry name" value="Cyclophilin-like"/>
    <property type="match status" value="1"/>
</dbReference>
<dbReference type="PRINTS" id="PR00153">
    <property type="entry name" value="CSAPPISMRASE"/>
</dbReference>
<sequence>MKKTGTFLLVVSVVFLFSCNNNSSGNKNISGRDISKAEVRHPLAVMKTKFGTIVVELYPDKAPLTVANFERYIRENRLKDATFYRTVTMKNQPGKKVKIQVIQGGLFRDDHPDMLPPIILETTKQTGLHHLNGTLSMARDKPNSATSEFFICIGNQPSLDYGGKRNPDGKGFAAFGQVIKGMEVVKKIHQQPSDHQMLTPKVKIDTIYLKEEK</sequence>
<protein>
    <recommendedName>
        <fullName evidence="1">peptidylprolyl isomerase</fullName>
        <ecNumber evidence="1">5.2.1.8</ecNumber>
    </recommendedName>
</protein>
<dbReference type="GO" id="GO:0003755">
    <property type="term" value="F:peptidyl-prolyl cis-trans isomerase activity"/>
    <property type="evidence" value="ECO:0007669"/>
    <property type="project" value="UniProtKB-KW"/>
</dbReference>
<name>A0A3B0UWS6_9ZZZZ</name>
<keyword evidence="2" id="KW-0697">Rotamase</keyword>
<dbReference type="InterPro" id="IPR002130">
    <property type="entry name" value="Cyclophilin-type_PPIase_dom"/>
</dbReference>
<dbReference type="PROSITE" id="PS50072">
    <property type="entry name" value="CSA_PPIASE_2"/>
    <property type="match status" value="1"/>
</dbReference>
<accession>A0A3B0UWS6</accession>